<dbReference type="GO" id="GO:0006260">
    <property type="term" value="P:DNA replication"/>
    <property type="evidence" value="ECO:0007669"/>
    <property type="project" value="InterPro"/>
</dbReference>
<gene>
    <name evidence="2" type="ORF">DACRYDRAFT_118879</name>
</gene>
<dbReference type="SUPFAM" id="SSF50249">
    <property type="entry name" value="Nucleic acid-binding proteins"/>
    <property type="match status" value="1"/>
</dbReference>
<dbReference type="InterPro" id="IPR007199">
    <property type="entry name" value="Rep_factor-A_N"/>
</dbReference>
<dbReference type="GO" id="GO:0003677">
    <property type="term" value="F:DNA binding"/>
    <property type="evidence" value="ECO:0007669"/>
    <property type="project" value="InterPro"/>
</dbReference>
<dbReference type="GO" id="GO:0005634">
    <property type="term" value="C:nucleus"/>
    <property type="evidence" value="ECO:0007669"/>
    <property type="project" value="InterPro"/>
</dbReference>
<keyword evidence="3" id="KW-1185">Reference proteome</keyword>
<reference evidence="2 3" key="1">
    <citation type="journal article" date="2012" name="Science">
        <title>The Paleozoic origin of enzymatic lignin decomposition reconstructed from 31 fungal genomes.</title>
        <authorList>
            <person name="Floudas D."/>
            <person name="Binder M."/>
            <person name="Riley R."/>
            <person name="Barry K."/>
            <person name="Blanchette R.A."/>
            <person name="Henrissat B."/>
            <person name="Martinez A.T."/>
            <person name="Otillar R."/>
            <person name="Spatafora J.W."/>
            <person name="Yadav J.S."/>
            <person name="Aerts A."/>
            <person name="Benoit I."/>
            <person name="Boyd A."/>
            <person name="Carlson A."/>
            <person name="Copeland A."/>
            <person name="Coutinho P.M."/>
            <person name="de Vries R.P."/>
            <person name="Ferreira P."/>
            <person name="Findley K."/>
            <person name="Foster B."/>
            <person name="Gaskell J."/>
            <person name="Glotzer D."/>
            <person name="Gorecki P."/>
            <person name="Heitman J."/>
            <person name="Hesse C."/>
            <person name="Hori C."/>
            <person name="Igarashi K."/>
            <person name="Jurgens J.A."/>
            <person name="Kallen N."/>
            <person name="Kersten P."/>
            <person name="Kohler A."/>
            <person name="Kuees U."/>
            <person name="Kumar T.K.A."/>
            <person name="Kuo A."/>
            <person name="LaButti K."/>
            <person name="Larrondo L.F."/>
            <person name="Lindquist E."/>
            <person name="Ling A."/>
            <person name="Lombard V."/>
            <person name="Lucas S."/>
            <person name="Lundell T."/>
            <person name="Martin R."/>
            <person name="McLaughlin D.J."/>
            <person name="Morgenstern I."/>
            <person name="Morin E."/>
            <person name="Murat C."/>
            <person name="Nagy L.G."/>
            <person name="Nolan M."/>
            <person name="Ohm R.A."/>
            <person name="Patyshakuliyeva A."/>
            <person name="Rokas A."/>
            <person name="Ruiz-Duenas F.J."/>
            <person name="Sabat G."/>
            <person name="Salamov A."/>
            <person name="Samejima M."/>
            <person name="Schmutz J."/>
            <person name="Slot J.C."/>
            <person name="St John F."/>
            <person name="Stenlid J."/>
            <person name="Sun H."/>
            <person name="Sun S."/>
            <person name="Syed K."/>
            <person name="Tsang A."/>
            <person name="Wiebenga A."/>
            <person name="Young D."/>
            <person name="Pisabarro A."/>
            <person name="Eastwood D.C."/>
            <person name="Martin F."/>
            <person name="Cullen D."/>
            <person name="Grigoriev I.V."/>
            <person name="Hibbett D.S."/>
        </authorList>
    </citation>
    <scope>NUCLEOTIDE SEQUENCE [LARGE SCALE GENOMIC DNA]</scope>
    <source>
        <strain evidence="2 3">DJM-731 SS1</strain>
    </source>
</reference>
<dbReference type="HOGENOM" id="CLU_1695412_0_0_1"/>
<name>M5FXC2_DACPD</name>
<protein>
    <recommendedName>
        <fullName evidence="1">Replication factor-A protein 1 N-terminal domain-containing protein</fullName>
    </recommendedName>
</protein>
<evidence type="ECO:0000313" key="3">
    <source>
        <dbReference type="Proteomes" id="UP000030653"/>
    </source>
</evidence>
<dbReference type="AlphaFoldDB" id="M5FXC2"/>
<sequence length="155" mass="17096">MSQYSLTRNACELMVQGLQNHVGLVVQVLLVAPLAQRNPYEPAQYRVELGDGEHWVEATLNYNLNALFRANKICSLMVIRVDSFTRVLYESGKVAKALEGSDGLKRMDCVDRSGDVRALASAPSGDVLFDCWDNEPISDEPISYRTITSATLGGE</sequence>
<dbReference type="EMBL" id="JH795874">
    <property type="protein sequence ID" value="EJT98126.1"/>
    <property type="molecule type" value="Genomic_DNA"/>
</dbReference>
<dbReference type="Proteomes" id="UP000030653">
    <property type="component" value="Unassembled WGS sequence"/>
</dbReference>
<evidence type="ECO:0000259" key="1">
    <source>
        <dbReference type="Pfam" id="PF04057"/>
    </source>
</evidence>
<organism evidence="2 3">
    <name type="scientific">Dacryopinax primogenitus (strain DJM 731)</name>
    <name type="common">Brown rot fungus</name>
    <dbReference type="NCBI Taxonomy" id="1858805"/>
    <lineage>
        <taxon>Eukaryota</taxon>
        <taxon>Fungi</taxon>
        <taxon>Dikarya</taxon>
        <taxon>Basidiomycota</taxon>
        <taxon>Agaricomycotina</taxon>
        <taxon>Dacrymycetes</taxon>
        <taxon>Dacrymycetales</taxon>
        <taxon>Dacrymycetaceae</taxon>
        <taxon>Dacryopinax</taxon>
    </lineage>
</organism>
<dbReference type="InterPro" id="IPR012340">
    <property type="entry name" value="NA-bd_OB-fold"/>
</dbReference>
<dbReference type="RefSeq" id="XP_040625024.1">
    <property type="nucleotide sequence ID" value="XM_040770681.1"/>
</dbReference>
<proteinExistence type="predicted"/>
<feature type="domain" description="Replication factor-A protein 1 N-terminal" evidence="1">
    <location>
        <begin position="6"/>
        <end position="86"/>
    </location>
</feature>
<accession>M5FXC2</accession>
<dbReference type="Gene3D" id="2.40.50.140">
    <property type="entry name" value="Nucleic acid-binding proteins"/>
    <property type="match status" value="1"/>
</dbReference>
<evidence type="ECO:0000313" key="2">
    <source>
        <dbReference type="EMBL" id="EJT98126.1"/>
    </source>
</evidence>
<dbReference type="Pfam" id="PF04057">
    <property type="entry name" value="Rep-A_N"/>
    <property type="match status" value="1"/>
</dbReference>
<dbReference type="GeneID" id="63685743"/>